<evidence type="ECO:0000256" key="3">
    <source>
        <dbReference type="ARBA" id="ARBA00035520"/>
    </source>
</evidence>
<dbReference type="InterPro" id="IPR000529">
    <property type="entry name" value="Ribosomal_bS6"/>
</dbReference>
<proteinExistence type="inferred from homology"/>
<dbReference type="Pfam" id="PF01250">
    <property type="entry name" value="Ribosomal_S6"/>
    <property type="match status" value="1"/>
</dbReference>
<reference evidence="4 5" key="1">
    <citation type="submission" date="2017-09" db="EMBL/GenBank/DDBJ databases">
        <title>Depth-based differentiation of microbial function through sediment-hosted aquifers and enrichment of novel symbionts in the deep terrestrial subsurface.</title>
        <authorList>
            <person name="Probst A.J."/>
            <person name="Ladd B."/>
            <person name="Jarett J.K."/>
            <person name="Geller-Mcgrath D.E."/>
            <person name="Sieber C.M."/>
            <person name="Emerson J.B."/>
            <person name="Anantharaman K."/>
            <person name="Thomas B.C."/>
            <person name="Malmstrom R."/>
            <person name="Stieglmeier M."/>
            <person name="Klingl A."/>
            <person name="Woyke T."/>
            <person name="Ryan C.M."/>
            <person name="Banfield J.F."/>
        </authorList>
    </citation>
    <scope>NUCLEOTIDE SEQUENCE [LARGE SCALE GENOMIC DNA]</scope>
    <source>
        <strain evidence="4">CG22_combo_CG10-13_8_21_14_all_39_10</strain>
    </source>
</reference>
<gene>
    <name evidence="4" type="ORF">COX03_03090</name>
</gene>
<comment type="caution">
    <text evidence="4">The sequence shown here is derived from an EMBL/GenBank/DDBJ whole genome shotgun (WGS) entry which is preliminary data.</text>
</comment>
<name>A0A2H0BIR4_9BACT</name>
<dbReference type="AlphaFoldDB" id="A0A2H0BIR4"/>
<dbReference type="InterPro" id="IPR035980">
    <property type="entry name" value="Ribosomal_bS6_sf"/>
</dbReference>
<dbReference type="GO" id="GO:0005840">
    <property type="term" value="C:ribosome"/>
    <property type="evidence" value="ECO:0007669"/>
    <property type="project" value="InterPro"/>
</dbReference>
<dbReference type="GO" id="GO:0003735">
    <property type="term" value="F:structural constituent of ribosome"/>
    <property type="evidence" value="ECO:0007669"/>
    <property type="project" value="InterPro"/>
</dbReference>
<dbReference type="GO" id="GO:0006412">
    <property type="term" value="P:translation"/>
    <property type="evidence" value="ECO:0007669"/>
    <property type="project" value="InterPro"/>
</dbReference>
<sequence>MLSVVEKYELTIVLDSKATAAKKKKVTETIEKIVALLKGKLGKVEDWGVKENGLYLFFPLEIEKSSVKMIATKVSQEDDIKKYLLIRKK</sequence>
<protein>
    <recommendedName>
        <fullName evidence="2">Small ribosomal subunit protein bS6</fullName>
    </recommendedName>
    <alternativeName>
        <fullName evidence="3">30S ribosomal protein S6</fullName>
    </alternativeName>
</protein>
<evidence type="ECO:0000256" key="2">
    <source>
        <dbReference type="ARBA" id="ARBA00035294"/>
    </source>
</evidence>
<dbReference type="InterPro" id="IPR014717">
    <property type="entry name" value="Transl_elong_EF1B/ribsomal_bS6"/>
</dbReference>
<accession>A0A2H0BIR4</accession>
<comment type="similarity">
    <text evidence="1">Belongs to the bacterial ribosomal protein bS6 family.</text>
</comment>
<evidence type="ECO:0000256" key="1">
    <source>
        <dbReference type="ARBA" id="ARBA00009512"/>
    </source>
</evidence>
<evidence type="ECO:0000313" key="4">
    <source>
        <dbReference type="EMBL" id="PIP57449.1"/>
    </source>
</evidence>
<dbReference type="Gene3D" id="3.30.70.60">
    <property type="match status" value="1"/>
</dbReference>
<organism evidence="4 5">
    <name type="scientific">Candidatus Woesebacteria bacterium CG22_combo_CG10-13_8_21_14_all_39_10</name>
    <dbReference type="NCBI Taxonomy" id="1975059"/>
    <lineage>
        <taxon>Bacteria</taxon>
        <taxon>Candidatus Woeseibacteriota</taxon>
    </lineage>
</organism>
<evidence type="ECO:0000313" key="5">
    <source>
        <dbReference type="Proteomes" id="UP000229847"/>
    </source>
</evidence>
<dbReference type="EMBL" id="PCSW01000094">
    <property type="protein sequence ID" value="PIP57449.1"/>
    <property type="molecule type" value="Genomic_DNA"/>
</dbReference>
<dbReference type="Proteomes" id="UP000229847">
    <property type="component" value="Unassembled WGS sequence"/>
</dbReference>
<dbReference type="GO" id="GO:0019843">
    <property type="term" value="F:rRNA binding"/>
    <property type="evidence" value="ECO:0007669"/>
    <property type="project" value="InterPro"/>
</dbReference>
<dbReference type="SUPFAM" id="SSF54995">
    <property type="entry name" value="Ribosomal protein S6"/>
    <property type="match status" value="1"/>
</dbReference>